<sequence>MPHAVLASSLLTHCEFSCSNIPISLIEPIMSLKYILPALAASQAVFAASCNDTVIHTQSDADGINTCTTIKGDITIDKSYSGDLAINGVEKITGGLICNGGQNVTSITAGSLASIGKAFDLEGLTTLTLLSFAELDSVGSINWEALPQLQSLSFAKGVTQAGDVSIANTGLTDLNGITLKTVGTFSIQNNRELKTININNLQNATDLISFSGNYDTLEVNLPNLGTGTNMTFQNISSVSLPSLEKLTGQLGFWGTKFETFSAPNLTQTGDLVFKDNSKLSNISMPVLKTVDGGFNIARDDKLSTISLPALQRVNGAIDFSGTFNKLALGALKDVEGSFNMQSTRGNFSCDDLHKLKNDDVIKGSFKCDATNNNPTTANGASGTSSSPSSSSSSSSSTSSGAAFMNGANVPVVGLAAIFGVLAQLL</sequence>
<evidence type="ECO:0000256" key="5">
    <source>
        <dbReference type="ARBA" id="ARBA00023180"/>
    </source>
</evidence>
<evidence type="ECO:0000256" key="6">
    <source>
        <dbReference type="SAM" id="MobiDB-lite"/>
    </source>
</evidence>
<evidence type="ECO:0000256" key="2">
    <source>
        <dbReference type="ARBA" id="ARBA00022512"/>
    </source>
</evidence>
<keyword evidence="2" id="KW-0134">Cell wall</keyword>
<evidence type="ECO:0000256" key="1">
    <source>
        <dbReference type="ARBA" id="ARBA00004191"/>
    </source>
</evidence>
<protein>
    <submittedName>
        <fullName evidence="7">Protein ecm33</fullName>
    </submittedName>
</protein>
<dbReference type="GO" id="GO:0009986">
    <property type="term" value="C:cell surface"/>
    <property type="evidence" value="ECO:0007669"/>
    <property type="project" value="TreeGrafter"/>
</dbReference>
<dbReference type="PANTHER" id="PTHR31018">
    <property type="entry name" value="SPORULATION-SPECIFIC PROTEIN-RELATED"/>
    <property type="match status" value="1"/>
</dbReference>
<evidence type="ECO:0000256" key="4">
    <source>
        <dbReference type="ARBA" id="ARBA00022729"/>
    </source>
</evidence>
<dbReference type="GO" id="GO:0009277">
    <property type="term" value="C:fungal-type cell wall"/>
    <property type="evidence" value="ECO:0007669"/>
    <property type="project" value="TreeGrafter"/>
</dbReference>
<keyword evidence="5" id="KW-0325">Glycoprotein</keyword>
<dbReference type="Pfam" id="PF12454">
    <property type="entry name" value="Ecm33"/>
    <property type="match status" value="1"/>
</dbReference>
<dbReference type="AlphaFoldDB" id="A0A7T7BMC0"/>
<dbReference type="GO" id="GO:0005886">
    <property type="term" value="C:plasma membrane"/>
    <property type="evidence" value="ECO:0007669"/>
    <property type="project" value="TreeGrafter"/>
</dbReference>
<evidence type="ECO:0000313" key="7">
    <source>
        <dbReference type="EMBL" id="QQK44841.1"/>
    </source>
</evidence>
<dbReference type="Pfam" id="PF13306">
    <property type="entry name" value="LRR_5"/>
    <property type="match status" value="1"/>
</dbReference>
<comment type="subcellular location">
    <subcellularLocation>
        <location evidence="1">Secreted</location>
        <location evidence="1">Cell wall</location>
    </subcellularLocation>
</comment>
<dbReference type="InterPro" id="IPR036941">
    <property type="entry name" value="Rcpt_L-dom_sf"/>
</dbReference>
<dbReference type="KEGG" id="pdp:PDIP_13300"/>
<dbReference type="GO" id="GO:0031505">
    <property type="term" value="P:fungal-type cell wall organization"/>
    <property type="evidence" value="ECO:0007669"/>
    <property type="project" value="TreeGrafter"/>
</dbReference>
<keyword evidence="4" id="KW-0732">Signal</keyword>
<keyword evidence="3" id="KW-0964">Secreted</keyword>
<dbReference type="InterPro" id="IPR026906">
    <property type="entry name" value="LRR_5"/>
</dbReference>
<dbReference type="VEuPathDB" id="FungiDB:PDIP_13300"/>
<dbReference type="RefSeq" id="XP_014537943.2">
    <property type="nucleotide sequence ID" value="XM_014682457.2"/>
</dbReference>
<dbReference type="Proteomes" id="UP000595662">
    <property type="component" value="Chromosome 3"/>
</dbReference>
<dbReference type="PANTHER" id="PTHR31018:SF3">
    <property type="entry name" value="RECEPTOR PROTEIN-TYROSINE KINASE"/>
    <property type="match status" value="1"/>
</dbReference>
<proteinExistence type="predicted"/>
<evidence type="ECO:0000313" key="8">
    <source>
        <dbReference type="Proteomes" id="UP000595662"/>
    </source>
</evidence>
<dbReference type="Gene3D" id="3.80.20.20">
    <property type="entry name" value="Receptor L-domain"/>
    <property type="match status" value="1"/>
</dbReference>
<accession>A0A7T7BMC0</accession>
<dbReference type="GeneID" id="26229653"/>
<feature type="region of interest" description="Disordered" evidence="6">
    <location>
        <begin position="372"/>
        <end position="399"/>
    </location>
</feature>
<name>A0A7T7BMC0_PENDI</name>
<dbReference type="EMBL" id="CP060776">
    <property type="protein sequence ID" value="QQK44841.1"/>
    <property type="molecule type" value="Genomic_DNA"/>
</dbReference>
<evidence type="ECO:0000256" key="3">
    <source>
        <dbReference type="ARBA" id="ARBA00022525"/>
    </source>
</evidence>
<reference evidence="7 8" key="1">
    <citation type="submission" date="2020-08" db="EMBL/GenBank/DDBJ databases">
        <title>The completed genome sequence of the pathogenic ascomycete fungus Penicillium digitatum.</title>
        <authorList>
            <person name="Wang M."/>
        </authorList>
    </citation>
    <scope>NUCLEOTIDE SEQUENCE [LARGE SCALE GENOMIC DNA]</scope>
    <source>
        <strain evidence="7 8">PdW03</strain>
    </source>
</reference>
<organism evidence="7 8">
    <name type="scientific">Penicillium digitatum</name>
    <name type="common">Green mold</name>
    <dbReference type="NCBI Taxonomy" id="36651"/>
    <lineage>
        <taxon>Eukaryota</taxon>
        <taxon>Fungi</taxon>
        <taxon>Dikarya</taxon>
        <taxon>Ascomycota</taxon>
        <taxon>Pezizomycotina</taxon>
        <taxon>Eurotiomycetes</taxon>
        <taxon>Eurotiomycetidae</taxon>
        <taxon>Eurotiales</taxon>
        <taxon>Aspergillaceae</taxon>
        <taxon>Penicillium</taxon>
    </lineage>
</organism>
<dbReference type="SUPFAM" id="SSF52058">
    <property type="entry name" value="L domain-like"/>
    <property type="match status" value="2"/>
</dbReference>
<dbReference type="InterPro" id="IPR051648">
    <property type="entry name" value="CWI-Assembly_Regulator"/>
</dbReference>
<gene>
    <name evidence="7" type="ORF">Pdw03_8742</name>
</gene>